<evidence type="ECO:0000313" key="1">
    <source>
        <dbReference type="EMBL" id="DAF46441.1"/>
    </source>
</evidence>
<proteinExistence type="predicted"/>
<protein>
    <submittedName>
        <fullName evidence="1">Zipper dimerization domain transcription factor-like protein</fullName>
    </submittedName>
</protein>
<reference evidence="1" key="1">
    <citation type="journal article" date="2021" name="Proc. Natl. Acad. Sci. U.S.A.">
        <title>A Catalog of Tens of Thousands of Viruses from Human Metagenomes Reveals Hidden Associations with Chronic Diseases.</title>
        <authorList>
            <person name="Tisza M.J."/>
            <person name="Buck C.B."/>
        </authorList>
    </citation>
    <scope>NUCLEOTIDE SEQUENCE</scope>
    <source>
        <strain evidence="1">CtkTz2</strain>
    </source>
</reference>
<organism evidence="1">
    <name type="scientific">Siphoviridae sp. ctkTz2</name>
    <dbReference type="NCBI Taxonomy" id="2827923"/>
    <lineage>
        <taxon>Viruses</taxon>
        <taxon>Duplodnaviria</taxon>
        <taxon>Heunggongvirae</taxon>
        <taxon>Uroviricota</taxon>
        <taxon>Caudoviricetes</taxon>
    </lineage>
</organism>
<name>A0A8S5S671_9CAUD</name>
<dbReference type="EMBL" id="BK032537">
    <property type="protein sequence ID" value="DAF46441.1"/>
    <property type="molecule type" value="Genomic_DNA"/>
</dbReference>
<accession>A0A8S5S671</accession>
<sequence length="35" mass="4324">MIDREKLEIFEEKLKSENKTKTTWLNDKIDEELKK</sequence>